<dbReference type="InterPro" id="IPR056884">
    <property type="entry name" value="NPHP3-like_N"/>
</dbReference>
<dbReference type="EMBL" id="JAACJO010000024">
    <property type="protein sequence ID" value="KAF5347623.1"/>
    <property type="molecule type" value="Genomic_DNA"/>
</dbReference>
<organism evidence="4 5">
    <name type="scientific">Leucocoprinus leucothites</name>
    <dbReference type="NCBI Taxonomy" id="201217"/>
    <lineage>
        <taxon>Eukaryota</taxon>
        <taxon>Fungi</taxon>
        <taxon>Dikarya</taxon>
        <taxon>Basidiomycota</taxon>
        <taxon>Agaricomycotina</taxon>
        <taxon>Agaricomycetes</taxon>
        <taxon>Agaricomycetidae</taxon>
        <taxon>Agaricales</taxon>
        <taxon>Agaricineae</taxon>
        <taxon>Agaricaceae</taxon>
        <taxon>Leucocoprinus</taxon>
    </lineage>
</organism>
<evidence type="ECO:0000259" key="3">
    <source>
        <dbReference type="Pfam" id="PF24883"/>
    </source>
</evidence>
<feature type="region of interest" description="Disordered" evidence="2">
    <location>
        <begin position="1"/>
        <end position="43"/>
    </location>
</feature>
<protein>
    <recommendedName>
        <fullName evidence="3">Nephrocystin 3-like N-terminal domain-containing protein</fullName>
    </recommendedName>
</protein>
<dbReference type="Proteomes" id="UP000559027">
    <property type="component" value="Unassembled WGS sequence"/>
</dbReference>
<name>A0A8H5FT15_9AGAR</name>
<keyword evidence="1" id="KW-0677">Repeat</keyword>
<dbReference type="PANTHER" id="PTHR10039:SF14">
    <property type="entry name" value="NACHT DOMAIN-CONTAINING PROTEIN"/>
    <property type="match status" value="1"/>
</dbReference>
<accession>A0A8H5FT15</accession>
<sequence length="752" mass="84736">MSRHSRKFLAEPSRYSDQATDYTRSELPEPRYLPPQRSTLPSSFHTPLYLQRPSMLARPDIPTPAILPPSTTSVSPLRDPSLLFESANPMLVTLQPTFTPPPMLLDPETLNLAPRTRSRAILPPTSSSTPPPRFWGMGCSTMHKTLISAILDSLTPPLRDLVSFAVSSNWTADLMWWIGLAQLLKYSMPDAFYNSSARYPPPKCHLGTRKEYITLITKWVLGVSDRKEPILWMRGPFGVGKSAVAQSCAEVLAPVNKLAATLFFSGSNEDRDDPRRVFTSIAYQIATKFPSFREIIDKHMVEDPALATTSLSTQFEDLLIHPLREAATAGSGLEGRVVIIDGLDECRGTAEQSEIVRIIATSAHNRTTPFRWFITSRPEDPIIRTMNSPAVSPVRSRVELPVSRQIDHEILLFLTDEFEKIREDHSLPESWPPDEALALLVERGAGLWVYIAIMVRFIKDENSYGPKDQLRIVLEFAKDVFGKAGVDNPLAEMDFFYILIMQRIPLKLRPTVQKILLAHSTAQLNPKMIANALCLSKEQLRCACASIQSVMEFRGSDIYFMDINFYHASFLDFMKDPQRSKELCIHGDFLIGWRRELLGWLREVCSHSTDSSHIVFPSDTILLEGVSSVNHYVLILSWFWKLCGVPKHPLDFQTALALAGLPFGKMLRLMGHNGGWLVDAHSIRANLPAEFHDKIIWEANCPIPGCTNTKNVWILGHGENKSVPRQWKVGFQLAKNEDPPDGICVCQVEFPW</sequence>
<dbReference type="PANTHER" id="PTHR10039">
    <property type="entry name" value="AMELOGENIN"/>
    <property type="match status" value="1"/>
</dbReference>
<reference evidence="4 5" key="1">
    <citation type="journal article" date="2020" name="ISME J.">
        <title>Uncovering the hidden diversity of litter-decomposition mechanisms in mushroom-forming fungi.</title>
        <authorList>
            <person name="Floudas D."/>
            <person name="Bentzer J."/>
            <person name="Ahren D."/>
            <person name="Johansson T."/>
            <person name="Persson P."/>
            <person name="Tunlid A."/>
        </authorList>
    </citation>
    <scope>NUCLEOTIDE SEQUENCE [LARGE SCALE GENOMIC DNA]</scope>
    <source>
        <strain evidence="4 5">CBS 146.42</strain>
    </source>
</reference>
<dbReference type="SUPFAM" id="SSF52540">
    <property type="entry name" value="P-loop containing nucleoside triphosphate hydrolases"/>
    <property type="match status" value="1"/>
</dbReference>
<evidence type="ECO:0000313" key="4">
    <source>
        <dbReference type="EMBL" id="KAF5347623.1"/>
    </source>
</evidence>
<feature type="domain" description="Nephrocystin 3-like N-terminal" evidence="3">
    <location>
        <begin position="225"/>
        <end position="377"/>
    </location>
</feature>
<dbReference type="Pfam" id="PF24883">
    <property type="entry name" value="NPHP3_N"/>
    <property type="match status" value="1"/>
</dbReference>
<evidence type="ECO:0000256" key="1">
    <source>
        <dbReference type="ARBA" id="ARBA00022737"/>
    </source>
</evidence>
<evidence type="ECO:0000313" key="5">
    <source>
        <dbReference type="Proteomes" id="UP000559027"/>
    </source>
</evidence>
<dbReference type="InterPro" id="IPR027417">
    <property type="entry name" value="P-loop_NTPase"/>
</dbReference>
<dbReference type="AlphaFoldDB" id="A0A8H5FT15"/>
<keyword evidence="5" id="KW-1185">Reference proteome</keyword>
<proteinExistence type="predicted"/>
<dbReference type="OrthoDB" id="3038309at2759"/>
<dbReference type="Gene3D" id="3.40.50.300">
    <property type="entry name" value="P-loop containing nucleotide triphosphate hydrolases"/>
    <property type="match status" value="1"/>
</dbReference>
<gene>
    <name evidence="4" type="ORF">D9756_010667</name>
</gene>
<evidence type="ECO:0000256" key="2">
    <source>
        <dbReference type="SAM" id="MobiDB-lite"/>
    </source>
</evidence>
<comment type="caution">
    <text evidence="4">The sequence shown here is derived from an EMBL/GenBank/DDBJ whole genome shotgun (WGS) entry which is preliminary data.</text>
</comment>